<sequence length="265" mass="29678">MLNEETHFEKTKLNTVNHPLSYFLLSSLTRHRYAKRGHYDKRLIFAIVRAVPVVHVAFVDRDGLPQCVPMVAAIEETEDDEVFVYLHGSSVTRIMKNNGEGEPLCITATLVDAFVMSLTPFHHSVRYRSAVLHGTTFPFSESYDGDVEAAKVHALHVTTNAICSQRWENTRSSPTSAEMKATGVIRLRVESASAKVNETGPNDEAKDLNNEELVTKTWTGILPFKMVAGDPQPSSYSCKEVPSHIRDFQAEFEAKDRAAFPEPKK</sequence>
<dbReference type="PANTHER" id="PTHR34071:SF2">
    <property type="entry name" value="FLAVIN-NUCLEOTIDE-BINDING PROTEIN"/>
    <property type="match status" value="1"/>
</dbReference>
<dbReference type="Gene3D" id="2.30.110.10">
    <property type="entry name" value="Electron Transport, Fmn-binding Protein, Chain A"/>
    <property type="match status" value="1"/>
</dbReference>
<reference evidence="1 2" key="1">
    <citation type="submission" date="2016-11" db="EMBL/GenBank/DDBJ databases">
        <authorList>
            <person name="Jaros S."/>
            <person name="Januszkiewicz K."/>
            <person name="Wedrychowicz H."/>
        </authorList>
    </citation>
    <scope>NUCLEOTIDE SEQUENCE [LARGE SCALE GENOMIC DNA]</scope>
</reference>
<gene>
    <name evidence="1" type="primary">BQ5605_C003g02498</name>
    <name evidence="1" type="ORF">BQ5605_C003G02498</name>
</gene>
<accession>A0A2X0M1Q1</accession>
<name>A0A2X0M1Q1_9BASI</name>
<organism evidence="1 2">
    <name type="scientific">Microbotryum silenes-dioicae</name>
    <dbReference type="NCBI Taxonomy" id="796604"/>
    <lineage>
        <taxon>Eukaryota</taxon>
        <taxon>Fungi</taxon>
        <taxon>Dikarya</taxon>
        <taxon>Basidiomycota</taxon>
        <taxon>Pucciniomycotina</taxon>
        <taxon>Microbotryomycetes</taxon>
        <taxon>Microbotryales</taxon>
        <taxon>Microbotryaceae</taxon>
        <taxon>Microbotryum</taxon>
    </lineage>
</organism>
<dbReference type="SUPFAM" id="SSF50475">
    <property type="entry name" value="FMN-binding split barrel"/>
    <property type="match status" value="1"/>
</dbReference>
<evidence type="ECO:0000313" key="1">
    <source>
        <dbReference type="EMBL" id="SGY41336.1"/>
    </source>
</evidence>
<dbReference type="STRING" id="796604.A0A2X0M1Q1"/>
<dbReference type="Proteomes" id="UP000249464">
    <property type="component" value="Unassembled WGS sequence"/>
</dbReference>
<proteinExistence type="predicted"/>
<dbReference type="PANTHER" id="PTHR34071">
    <property type="entry name" value="5-NITROIMIDAZOLE ANTIBIOTICS RESISTANCE PROTEIN, NIMA-FAMILY-RELATED PROTEIN-RELATED"/>
    <property type="match status" value="1"/>
</dbReference>
<protein>
    <submittedName>
        <fullName evidence="1">BQ5605_C003g02498 protein</fullName>
    </submittedName>
</protein>
<dbReference type="InterPro" id="IPR024747">
    <property type="entry name" value="Pyridox_Oxase-rel"/>
</dbReference>
<dbReference type="EMBL" id="FQNC01000042">
    <property type="protein sequence ID" value="SGY41336.1"/>
    <property type="molecule type" value="Genomic_DNA"/>
</dbReference>
<dbReference type="AlphaFoldDB" id="A0A2X0M1Q1"/>
<keyword evidence="2" id="KW-1185">Reference proteome</keyword>
<evidence type="ECO:0000313" key="2">
    <source>
        <dbReference type="Proteomes" id="UP000249464"/>
    </source>
</evidence>
<dbReference type="Pfam" id="PF12900">
    <property type="entry name" value="Pyridox_ox_2"/>
    <property type="match status" value="1"/>
</dbReference>
<dbReference type="InterPro" id="IPR012349">
    <property type="entry name" value="Split_barrel_FMN-bd"/>
</dbReference>